<keyword evidence="1" id="KW-1133">Transmembrane helix</keyword>
<keyword evidence="1" id="KW-0472">Membrane</keyword>
<reference evidence="2 3" key="1">
    <citation type="submission" date="2020-02" db="EMBL/GenBank/DDBJ databases">
        <title>Sequencing the genomes of 1000 actinobacteria strains.</title>
        <authorList>
            <person name="Klenk H.-P."/>
        </authorList>
    </citation>
    <scope>NUCLEOTIDE SEQUENCE [LARGE SCALE GENOMIC DNA]</scope>
    <source>
        <strain evidence="2 3">DSM 27960</strain>
    </source>
</reference>
<organism evidence="2 3">
    <name type="scientific">Lysinibacter cavernae</name>
    <dbReference type="NCBI Taxonomy" id="1640652"/>
    <lineage>
        <taxon>Bacteria</taxon>
        <taxon>Bacillati</taxon>
        <taxon>Actinomycetota</taxon>
        <taxon>Actinomycetes</taxon>
        <taxon>Micrococcales</taxon>
        <taxon>Microbacteriaceae</taxon>
        <taxon>Lysinibacter</taxon>
    </lineage>
</organism>
<feature type="transmembrane region" description="Helical" evidence="1">
    <location>
        <begin position="55"/>
        <end position="75"/>
    </location>
</feature>
<keyword evidence="1" id="KW-0812">Transmembrane</keyword>
<dbReference type="Proteomes" id="UP000541033">
    <property type="component" value="Unassembled WGS sequence"/>
</dbReference>
<comment type="caution">
    <text evidence="2">The sequence shown here is derived from an EMBL/GenBank/DDBJ whole genome shotgun (WGS) entry which is preliminary data.</text>
</comment>
<keyword evidence="3" id="KW-1185">Reference proteome</keyword>
<feature type="transmembrane region" description="Helical" evidence="1">
    <location>
        <begin position="12"/>
        <end position="35"/>
    </location>
</feature>
<feature type="transmembrane region" description="Helical" evidence="1">
    <location>
        <begin position="144"/>
        <end position="162"/>
    </location>
</feature>
<evidence type="ECO:0000313" key="3">
    <source>
        <dbReference type="Proteomes" id="UP000541033"/>
    </source>
</evidence>
<feature type="transmembrane region" description="Helical" evidence="1">
    <location>
        <begin position="101"/>
        <end position="124"/>
    </location>
</feature>
<proteinExistence type="predicted"/>
<dbReference type="AlphaFoldDB" id="A0A7X5R3Z2"/>
<evidence type="ECO:0000256" key="1">
    <source>
        <dbReference type="SAM" id="Phobius"/>
    </source>
</evidence>
<dbReference type="RefSeq" id="WP_167151555.1">
    <property type="nucleotide sequence ID" value="NZ_JAAMOX010000002.1"/>
</dbReference>
<name>A0A7X5R3Z2_9MICO</name>
<gene>
    <name evidence="2" type="ORF">FHX76_002813</name>
</gene>
<dbReference type="EMBL" id="JAAMOX010000002">
    <property type="protein sequence ID" value="NIH54917.1"/>
    <property type="molecule type" value="Genomic_DNA"/>
</dbReference>
<sequence>MRSTASKFAGLVRAVFALTGLALTVYGVAYAYFQYPIESCLSLRVVLDQIGTDGSVLLFAHLACQVAAAVLVTTYQTVRLGRPARWSLDYPFSAWRVLRSLLYLVALLGVISSIMYGFMNYNIYEMAMERGCDSNSGWTPPFQLAWMLLALCWALSGVDLWMKRRHRVDARASATQWNVR</sequence>
<protein>
    <submittedName>
        <fullName evidence="2">Uncharacterized protein</fullName>
    </submittedName>
</protein>
<accession>A0A7X5R3Z2</accession>
<evidence type="ECO:0000313" key="2">
    <source>
        <dbReference type="EMBL" id="NIH54917.1"/>
    </source>
</evidence>